<comment type="caution">
    <text evidence="1">The sequence shown here is derived from an EMBL/GenBank/DDBJ whole genome shotgun (WGS) entry which is preliminary data.</text>
</comment>
<name>D6TBB8_KTERA</name>
<evidence type="ECO:0000313" key="2">
    <source>
        <dbReference type="Proteomes" id="UP000004508"/>
    </source>
</evidence>
<proteinExistence type="predicted"/>
<dbReference type="AlphaFoldDB" id="D6TBB8"/>
<evidence type="ECO:0000313" key="1">
    <source>
        <dbReference type="EMBL" id="EFH87902.1"/>
    </source>
</evidence>
<dbReference type="InParanoid" id="D6TBB8"/>
<sequence>MSQSLSYIIPYLIYQVDRREMVLYLQEEQVRENAKTADLTSWKKGFKWVIRCKLSDSQCSCLFS</sequence>
<dbReference type="Proteomes" id="UP000004508">
    <property type="component" value="Unassembled WGS sequence"/>
</dbReference>
<accession>D6TBB8</accession>
<organism evidence="1 2">
    <name type="scientific">Ktedonobacter racemifer DSM 44963</name>
    <dbReference type="NCBI Taxonomy" id="485913"/>
    <lineage>
        <taxon>Bacteria</taxon>
        <taxon>Bacillati</taxon>
        <taxon>Chloroflexota</taxon>
        <taxon>Ktedonobacteria</taxon>
        <taxon>Ktedonobacterales</taxon>
        <taxon>Ktedonobacteraceae</taxon>
        <taxon>Ktedonobacter</taxon>
    </lineage>
</organism>
<reference evidence="1 2" key="1">
    <citation type="journal article" date="2011" name="Stand. Genomic Sci.">
        <title>Non-contiguous finished genome sequence and contextual data of the filamentous soil bacterium Ktedonobacter racemifer type strain (SOSP1-21).</title>
        <authorList>
            <person name="Chang Y.J."/>
            <person name="Land M."/>
            <person name="Hauser L."/>
            <person name="Chertkov O."/>
            <person name="Del Rio T.G."/>
            <person name="Nolan M."/>
            <person name="Copeland A."/>
            <person name="Tice H."/>
            <person name="Cheng J.F."/>
            <person name="Lucas S."/>
            <person name="Han C."/>
            <person name="Goodwin L."/>
            <person name="Pitluck S."/>
            <person name="Ivanova N."/>
            <person name="Ovchinikova G."/>
            <person name="Pati A."/>
            <person name="Chen A."/>
            <person name="Palaniappan K."/>
            <person name="Mavromatis K."/>
            <person name="Liolios K."/>
            <person name="Brettin T."/>
            <person name="Fiebig A."/>
            <person name="Rohde M."/>
            <person name="Abt B."/>
            <person name="Goker M."/>
            <person name="Detter J.C."/>
            <person name="Woyke T."/>
            <person name="Bristow J."/>
            <person name="Eisen J.A."/>
            <person name="Markowitz V."/>
            <person name="Hugenholtz P."/>
            <person name="Kyrpides N.C."/>
            <person name="Klenk H.P."/>
            <person name="Lapidus A."/>
        </authorList>
    </citation>
    <scope>NUCLEOTIDE SEQUENCE [LARGE SCALE GENOMIC DNA]</scope>
    <source>
        <strain evidence="2">DSM 44963</strain>
    </source>
</reference>
<keyword evidence="2" id="KW-1185">Reference proteome</keyword>
<gene>
    <name evidence="1" type="ORF">Krac_9254</name>
</gene>
<dbReference type="EMBL" id="ADVG01000001">
    <property type="protein sequence ID" value="EFH87902.1"/>
    <property type="molecule type" value="Genomic_DNA"/>
</dbReference>
<protein>
    <submittedName>
        <fullName evidence="1">Uncharacterized protein</fullName>
    </submittedName>
</protein>